<reference evidence="2 3" key="1">
    <citation type="submission" date="2017-08" db="EMBL/GenBank/DDBJ databases">
        <title>Multipartite genome sequences of Sinorhizobium species nodulating soybeans.</title>
        <authorList>
            <person name="Tian C.F."/>
        </authorList>
    </citation>
    <scope>NUCLEOTIDE SEQUENCE [LARGE SCALE GENOMIC DNA]</scope>
    <source>
        <strain evidence="2 3">CCBAU 05684</strain>
    </source>
</reference>
<dbReference type="EMBL" id="CP023067">
    <property type="protein sequence ID" value="ASY63170.1"/>
    <property type="molecule type" value="Genomic_DNA"/>
</dbReference>
<dbReference type="AlphaFoldDB" id="A0A249PB43"/>
<sequence length="209" mass="22649">MIEADSEIRHELPRKGLICEDEGLYDIEWLPVPPSDDLIPTCTDIDQLRGTDCGCPVRSTPQSDAHASVEDCDAAGGRQTAHPKGRALWSISVQVGMTPRLCDGAELRFANLCRIGNRVGAGVENRRKMRATIWRGTPNKVKGLSSSTRTDGGIHDSSDVDTPPTCGRVFLGLTGSAPFPSTDRMMRAPVLGRSQRVCSVVSGLHIQRQ</sequence>
<accession>A0A249PB43</accession>
<evidence type="ECO:0000313" key="3">
    <source>
        <dbReference type="Proteomes" id="UP000217211"/>
    </source>
</evidence>
<dbReference type="Proteomes" id="UP000217211">
    <property type="component" value="Chromosome"/>
</dbReference>
<dbReference type="KEGG" id="esj:SJ05684_c17280"/>
<gene>
    <name evidence="2" type="ORF">SJ05684_c17280</name>
</gene>
<organism evidence="2 3">
    <name type="scientific">Sinorhizobium sojae CCBAU 05684</name>
    <dbReference type="NCBI Taxonomy" id="716928"/>
    <lineage>
        <taxon>Bacteria</taxon>
        <taxon>Pseudomonadati</taxon>
        <taxon>Pseudomonadota</taxon>
        <taxon>Alphaproteobacteria</taxon>
        <taxon>Hyphomicrobiales</taxon>
        <taxon>Rhizobiaceae</taxon>
        <taxon>Sinorhizobium/Ensifer group</taxon>
        <taxon>Sinorhizobium</taxon>
    </lineage>
</organism>
<proteinExistence type="predicted"/>
<evidence type="ECO:0000256" key="1">
    <source>
        <dbReference type="SAM" id="MobiDB-lite"/>
    </source>
</evidence>
<evidence type="ECO:0000313" key="2">
    <source>
        <dbReference type="EMBL" id="ASY63170.1"/>
    </source>
</evidence>
<feature type="region of interest" description="Disordered" evidence="1">
    <location>
        <begin position="138"/>
        <end position="161"/>
    </location>
</feature>
<name>A0A249PB43_9HYPH</name>
<keyword evidence="3" id="KW-1185">Reference proteome</keyword>
<protein>
    <submittedName>
        <fullName evidence="2">Uncharacterized protein</fullName>
    </submittedName>
</protein>